<dbReference type="InterPro" id="IPR051013">
    <property type="entry name" value="MBL_superfamily_lactonases"/>
</dbReference>
<dbReference type="OrthoDB" id="5443440at2"/>
<comment type="caution">
    <text evidence="7">The sequence shown here is derived from an EMBL/GenBank/DDBJ whole genome shotgun (WGS) entry which is preliminary data.</text>
</comment>
<gene>
    <name evidence="6" type="ORF">ACFODO_06300</name>
    <name evidence="7" type="ORF">C9E89_009710</name>
</gene>
<dbReference type="GO" id="GO:0046872">
    <property type="term" value="F:metal ion binding"/>
    <property type="evidence" value="ECO:0007669"/>
    <property type="project" value="UniProtKB-KW"/>
</dbReference>
<evidence type="ECO:0000313" key="7">
    <source>
        <dbReference type="EMBL" id="RFC83730.1"/>
    </source>
</evidence>
<reference evidence="9" key="3">
    <citation type="journal article" date="2019" name="Int. J. Syst. Evol. Microbiol.">
        <title>The Global Catalogue of Microorganisms (GCM) 10K type strain sequencing project: providing services to taxonomists for standard genome sequencing and annotation.</title>
        <authorList>
            <consortium name="The Broad Institute Genomics Platform"/>
            <consortium name="The Broad Institute Genome Sequencing Center for Infectious Disease"/>
            <person name="Wu L."/>
            <person name="Ma J."/>
        </authorList>
    </citation>
    <scope>NUCLEOTIDE SEQUENCE [LARGE SCALE GENOMIC DNA]</scope>
    <source>
        <strain evidence="9">KCTC 62575</strain>
    </source>
</reference>
<dbReference type="Proteomes" id="UP001595455">
    <property type="component" value="Unassembled WGS sequence"/>
</dbReference>
<evidence type="ECO:0000313" key="6">
    <source>
        <dbReference type="EMBL" id="MFC2994883.1"/>
    </source>
</evidence>
<keyword evidence="9" id="KW-1185">Reference proteome</keyword>
<reference evidence="7 8" key="2">
    <citation type="submission" date="2018-08" db="EMBL/GenBank/DDBJ databases">
        <title>The draft genome of Acinetobacter sichuanensis strain WCHAc060041.</title>
        <authorList>
            <person name="Qin J."/>
            <person name="Feng Y."/>
            <person name="Zong Z."/>
        </authorList>
    </citation>
    <scope>NUCLEOTIDE SEQUENCE [LARGE SCALE GENOMIC DNA]</scope>
    <source>
        <strain evidence="7 8">WCHAc060041</strain>
    </source>
</reference>
<protein>
    <submittedName>
        <fullName evidence="7">MBL fold metallo-hydrolase</fullName>
    </submittedName>
</protein>
<dbReference type="Pfam" id="PF00753">
    <property type="entry name" value="Lactamase_B"/>
    <property type="match status" value="1"/>
</dbReference>
<reference evidence="6" key="4">
    <citation type="submission" date="2024-09" db="EMBL/GenBank/DDBJ databases">
        <authorList>
            <person name="Sun Q."/>
            <person name="Mori K."/>
        </authorList>
    </citation>
    <scope>NUCLEOTIDE SEQUENCE</scope>
    <source>
        <strain evidence="6">KCTC 62575</strain>
    </source>
</reference>
<dbReference type="EMBL" id="JBHRSF010000010">
    <property type="protein sequence ID" value="MFC2994883.1"/>
    <property type="molecule type" value="Genomic_DNA"/>
</dbReference>
<sequence>MIYKIHHLHCGSFCPLCAPLFGQTGLKAHFVCHCLLLETDRGLVLVATGLGIQDYLHSKKRLGKLIHYFAAIVPDQHLSAFHQIQQLGFKPNDVWHILVTHLDFDHAGGIADFPNATVHILSNEFNAAQTLSAKNKLRYRPQQFQQHAYWHFLEHAAGETWFNFHRVQGFNIFKDEILMIPLLGHTAGHCGIAIKQQEGYLLFCGDAYYSHLELNPKYRVWGLNWAEQLLAFDNQQRLQSLQALQTLAQTQPQIEIICAHDPLDLKKYQI</sequence>
<evidence type="ECO:0000256" key="1">
    <source>
        <dbReference type="ARBA" id="ARBA00007749"/>
    </source>
</evidence>
<dbReference type="CDD" id="cd07742">
    <property type="entry name" value="metallo-hydrolase-like_MBL-fold"/>
    <property type="match status" value="1"/>
</dbReference>
<evidence type="ECO:0000313" key="9">
    <source>
        <dbReference type="Proteomes" id="UP001595455"/>
    </source>
</evidence>
<comment type="similarity">
    <text evidence="1">Belongs to the metallo-beta-lactamase superfamily.</text>
</comment>
<keyword evidence="4" id="KW-0862">Zinc</keyword>
<dbReference type="AlphaFoldDB" id="A0A371YQI5"/>
<dbReference type="SMART" id="SM00849">
    <property type="entry name" value="Lactamase_B"/>
    <property type="match status" value="1"/>
</dbReference>
<feature type="domain" description="Metallo-beta-lactamase" evidence="5">
    <location>
        <begin position="31"/>
        <end position="260"/>
    </location>
</feature>
<keyword evidence="2" id="KW-0479">Metal-binding</keyword>
<evidence type="ECO:0000256" key="2">
    <source>
        <dbReference type="ARBA" id="ARBA00022723"/>
    </source>
</evidence>
<evidence type="ECO:0000259" key="5">
    <source>
        <dbReference type="SMART" id="SM00849"/>
    </source>
</evidence>
<keyword evidence="3 7" id="KW-0378">Hydrolase</keyword>
<dbReference type="Gene3D" id="3.60.15.10">
    <property type="entry name" value="Ribonuclease Z/Hydroxyacylglutathione hydrolase-like"/>
    <property type="match status" value="1"/>
</dbReference>
<name>A0A371YQI5_9GAMM</name>
<dbReference type="PANTHER" id="PTHR42978:SF3">
    <property type="entry name" value="BLR3078 PROTEIN"/>
    <property type="match status" value="1"/>
</dbReference>
<reference evidence="6" key="1">
    <citation type="journal article" date="2014" name="Int. J. Syst. Evol. Microbiol.">
        <title>Complete genome of a new Firmicutes species belonging to the dominant human colonic microbiota ('Ruminococcus bicirculans') reveals two chromosomes and a selective capacity to utilize plant glucans.</title>
        <authorList>
            <consortium name="NISC Comparative Sequencing Program"/>
            <person name="Wegmann U."/>
            <person name="Louis P."/>
            <person name="Goesmann A."/>
            <person name="Henrissat B."/>
            <person name="Duncan S.H."/>
            <person name="Flint H.J."/>
        </authorList>
    </citation>
    <scope>NUCLEOTIDE SEQUENCE</scope>
    <source>
        <strain evidence="6">KCTC 62575</strain>
    </source>
</reference>
<accession>A0A371YQI5</accession>
<proteinExistence type="inferred from homology"/>
<evidence type="ECO:0000313" key="8">
    <source>
        <dbReference type="Proteomes" id="UP000240957"/>
    </source>
</evidence>
<organism evidence="7 8">
    <name type="scientific">Acinetobacter sichuanensis</name>
    <dbReference type="NCBI Taxonomy" id="2136183"/>
    <lineage>
        <taxon>Bacteria</taxon>
        <taxon>Pseudomonadati</taxon>
        <taxon>Pseudomonadota</taxon>
        <taxon>Gammaproteobacteria</taxon>
        <taxon>Moraxellales</taxon>
        <taxon>Moraxellaceae</taxon>
        <taxon>Acinetobacter</taxon>
    </lineage>
</organism>
<dbReference type="PANTHER" id="PTHR42978">
    <property type="entry name" value="QUORUM-QUENCHING LACTONASE YTNP-RELATED-RELATED"/>
    <property type="match status" value="1"/>
</dbReference>
<dbReference type="RefSeq" id="WP_107008144.1">
    <property type="nucleotide sequence ID" value="NZ_JBHRSF010000010.1"/>
</dbReference>
<evidence type="ECO:0000256" key="4">
    <source>
        <dbReference type="ARBA" id="ARBA00022833"/>
    </source>
</evidence>
<dbReference type="EMBL" id="PYIX02000013">
    <property type="protein sequence ID" value="RFC83730.1"/>
    <property type="molecule type" value="Genomic_DNA"/>
</dbReference>
<dbReference type="GO" id="GO:0016787">
    <property type="term" value="F:hydrolase activity"/>
    <property type="evidence" value="ECO:0007669"/>
    <property type="project" value="UniProtKB-KW"/>
</dbReference>
<evidence type="ECO:0000256" key="3">
    <source>
        <dbReference type="ARBA" id="ARBA00022801"/>
    </source>
</evidence>
<dbReference type="Proteomes" id="UP000240957">
    <property type="component" value="Unassembled WGS sequence"/>
</dbReference>
<dbReference type="SUPFAM" id="SSF56281">
    <property type="entry name" value="Metallo-hydrolase/oxidoreductase"/>
    <property type="match status" value="1"/>
</dbReference>
<dbReference type="InterPro" id="IPR036866">
    <property type="entry name" value="RibonucZ/Hydroxyglut_hydro"/>
</dbReference>
<dbReference type="InterPro" id="IPR001279">
    <property type="entry name" value="Metallo-B-lactamas"/>
</dbReference>